<dbReference type="RefSeq" id="WP_378968210.1">
    <property type="nucleotide sequence ID" value="NZ_JBHTBJ010000008.1"/>
</dbReference>
<evidence type="ECO:0000313" key="1">
    <source>
        <dbReference type="EMBL" id="MFC7275228.1"/>
    </source>
</evidence>
<dbReference type="InterPro" id="IPR007263">
    <property type="entry name" value="DCC1-like"/>
</dbReference>
<evidence type="ECO:0000313" key="2">
    <source>
        <dbReference type="Proteomes" id="UP001596548"/>
    </source>
</evidence>
<proteinExistence type="predicted"/>
<accession>A0ABW2HPU1</accession>
<gene>
    <name evidence="1" type="ORF">ACFQS1_14635</name>
</gene>
<sequence>MAVVTATFVYDGDCAFCTTCAEFIERRIPTRARVIPWQFADLDALGLTQQECEEAVQWVAGSVRASGPDAIALLLQDAGRFWQVAGSALAVAPVRLAAWPAYRWIADHRHLLPGGTAACSLPQAQRDLLFGTDAPRRP</sequence>
<comment type="caution">
    <text evidence="1">The sequence shown here is derived from an EMBL/GenBank/DDBJ whole genome shotgun (WGS) entry which is preliminary data.</text>
</comment>
<protein>
    <submittedName>
        <fullName evidence="1">Thiol-disulfide oxidoreductase DCC family protein</fullName>
    </submittedName>
</protein>
<reference evidence="2" key="1">
    <citation type="journal article" date="2019" name="Int. J. Syst. Evol. Microbiol.">
        <title>The Global Catalogue of Microorganisms (GCM) 10K type strain sequencing project: providing services to taxonomists for standard genome sequencing and annotation.</title>
        <authorList>
            <consortium name="The Broad Institute Genomics Platform"/>
            <consortium name="The Broad Institute Genome Sequencing Center for Infectious Disease"/>
            <person name="Wu L."/>
            <person name="Ma J."/>
        </authorList>
    </citation>
    <scope>NUCLEOTIDE SEQUENCE [LARGE SCALE GENOMIC DNA]</scope>
    <source>
        <strain evidence="2">XZYJT-10</strain>
    </source>
</reference>
<organism evidence="1 2">
    <name type="scientific">Paractinoplanes rhizophilus</name>
    <dbReference type="NCBI Taxonomy" id="1416877"/>
    <lineage>
        <taxon>Bacteria</taxon>
        <taxon>Bacillati</taxon>
        <taxon>Actinomycetota</taxon>
        <taxon>Actinomycetes</taxon>
        <taxon>Micromonosporales</taxon>
        <taxon>Micromonosporaceae</taxon>
        <taxon>Paractinoplanes</taxon>
    </lineage>
</organism>
<keyword evidence="2" id="KW-1185">Reference proteome</keyword>
<dbReference type="Pfam" id="PF04134">
    <property type="entry name" value="DCC1-like"/>
    <property type="match status" value="1"/>
</dbReference>
<dbReference type="EMBL" id="JBHTBJ010000008">
    <property type="protein sequence ID" value="MFC7275228.1"/>
    <property type="molecule type" value="Genomic_DNA"/>
</dbReference>
<dbReference type="Proteomes" id="UP001596548">
    <property type="component" value="Unassembled WGS sequence"/>
</dbReference>
<name>A0ABW2HPU1_9ACTN</name>